<dbReference type="AlphaFoldDB" id="E6X0R6"/>
<protein>
    <submittedName>
        <fullName evidence="1">Uncharacterized protein</fullName>
    </submittedName>
</protein>
<sequence>MIGRFYFLTALLSLLLIAALAHFSLFDRENLFQKQRELVAVTDLDSPALSVEYFEPRLRRFERSLNPAYPELLPTDRLDFVYGDLNGK</sequence>
<dbReference type="OrthoDB" id="9892213at2"/>
<organism evidence="1 2">
    <name type="scientific">Nitratifractor salsuginis (strain DSM 16511 / JCM 12458 / E9I37-1)</name>
    <dbReference type="NCBI Taxonomy" id="749222"/>
    <lineage>
        <taxon>Bacteria</taxon>
        <taxon>Pseudomonadati</taxon>
        <taxon>Campylobacterota</taxon>
        <taxon>Epsilonproteobacteria</taxon>
        <taxon>Campylobacterales</taxon>
        <taxon>Sulfurovaceae</taxon>
        <taxon>Nitratifractor</taxon>
    </lineage>
</organism>
<dbReference type="KEGG" id="nsa:Nitsa_0516"/>
<reference evidence="1 2" key="1">
    <citation type="journal article" date="2011" name="Stand. Genomic Sci.">
        <title>Complete genome sequence of Nitratifractor salsuginis type strain (E9I37-1).</title>
        <authorList>
            <person name="Anderson I."/>
            <person name="Sikorski J."/>
            <person name="Zeytun A."/>
            <person name="Nolan M."/>
            <person name="Lapidus A."/>
            <person name="Lucas S."/>
            <person name="Hammon N."/>
            <person name="Deshpande S."/>
            <person name="Cheng J.F."/>
            <person name="Tapia R."/>
            <person name="Han C."/>
            <person name="Goodwin L."/>
            <person name="Pitluck S."/>
            <person name="Liolios K."/>
            <person name="Pagani I."/>
            <person name="Ivanova N."/>
            <person name="Huntemann M."/>
            <person name="Mavromatis K."/>
            <person name="Ovchinikova G."/>
            <person name="Pati A."/>
            <person name="Chen A."/>
            <person name="Palaniappan K."/>
            <person name="Land M."/>
            <person name="Hauser L."/>
            <person name="Brambilla E.M."/>
            <person name="Ngatchou-Djao O.D."/>
            <person name="Rohde M."/>
            <person name="Tindall B.J."/>
            <person name="Goker M."/>
            <person name="Detter J.C."/>
            <person name="Woyke T."/>
            <person name="Bristow J."/>
            <person name="Eisen J.A."/>
            <person name="Markowitz V."/>
            <person name="Hugenholtz P."/>
            <person name="Klenk H.P."/>
            <person name="Kyrpides N.C."/>
        </authorList>
    </citation>
    <scope>NUCLEOTIDE SEQUENCE [LARGE SCALE GENOMIC DNA]</scope>
    <source>
        <strain evidence="2">DSM 16511 / JCM 12458 / E9I37-1</strain>
    </source>
</reference>
<evidence type="ECO:0000313" key="2">
    <source>
        <dbReference type="Proteomes" id="UP000008633"/>
    </source>
</evidence>
<dbReference type="EMBL" id="CP002452">
    <property type="protein sequence ID" value="ADV45786.1"/>
    <property type="molecule type" value="Genomic_DNA"/>
</dbReference>
<proteinExistence type="predicted"/>
<evidence type="ECO:0000313" key="1">
    <source>
        <dbReference type="EMBL" id="ADV45786.1"/>
    </source>
</evidence>
<keyword evidence="2" id="KW-1185">Reference proteome</keyword>
<dbReference type="STRING" id="749222.Nitsa_0516"/>
<gene>
    <name evidence="1" type="ordered locus">Nitsa_0516</name>
</gene>
<accession>E6X0R6</accession>
<name>E6X0R6_NITSE</name>
<reference evidence="2" key="2">
    <citation type="submission" date="2011-01" db="EMBL/GenBank/DDBJ databases">
        <title>The complete genome of Nitratifractor salsuginis DSM 16511.</title>
        <authorList>
            <consortium name="US DOE Joint Genome Institute (JGI-PGF)"/>
            <person name="Lucas S."/>
            <person name="Copeland A."/>
            <person name="Lapidus A."/>
            <person name="Bruce D."/>
            <person name="Goodwin L."/>
            <person name="Pitluck S."/>
            <person name="Kyrpides N."/>
            <person name="Mavromatis K."/>
            <person name="Ivanova N."/>
            <person name="Mikhailova N."/>
            <person name="Zeytun A."/>
            <person name="Detter J.C."/>
            <person name="Tapia R."/>
            <person name="Han C."/>
            <person name="Land M."/>
            <person name="Hauser L."/>
            <person name="Markowitz V."/>
            <person name="Cheng J.-F."/>
            <person name="Hugenholtz P."/>
            <person name="Woyke T."/>
            <person name="Wu D."/>
            <person name="Tindall B."/>
            <person name="Schuetze A."/>
            <person name="Brambilla E."/>
            <person name="Klenk H.-P."/>
            <person name="Eisen J.A."/>
        </authorList>
    </citation>
    <scope>NUCLEOTIDE SEQUENCE [LARGE SCALE GENOMIC DNA]</scope>
    <source>
        <strain evidence="2">DSM 16511 / JCM 12458 / E9I37-1</strain>
    </source>
</reference>
<dbReference type="HOGENOM" id="CLU_2526284_0_0_7"/>
<dbReference type="RefSeq" id="WP_013553482.1">
    <property type="nucleotide sequence ID" value="NC_014935.1"/>
</dbReference>
<dbReference type="Proteomes" id="UP000008633">
    <property type="component" value="Chromosome"/>
</dbReference>